<keyword evidence="3" id="KW-1185">Reference proteome</keyword>
<name>A0A843UJ18_COLES</name>
<evidence type="ECO:0000256" key="1">
    <source>
        <dbReference type="SAM" id="Phobius"/>
    </source>
</evidence>
<comment type="caution">
    <text evidence="2">The sequence shown here is derived from an EMBL/GenBank/DDBJ whole genome shotgun (WGS) entry which is preliminary data.</text>
</comment>
<feature type="transmembrane region" description="Helical" evidence="1">
    <location>
        <begin position="21"/>
        <end position="43"/>
    </location>
</feature>
<keyword evidence="1" id="KW-0812">Transmembrane</keyword>
<accession>A0A843UJ18</accession>
<organism evidence="2 3">
    <name type="scientific">Colocasia esculenta</name>
    <name type="common">Wild taro</name>
    <name type="synonym">Arum esculentum</name>
    <dbReference type="NCBI Taxonomy" id="4460"/>
    <lineage>
        <taxon>Eukaryota</taxon>
        <taxon>Viridiplantae</taxon>
        <taxon>Streptophyta</taxon>
        <taxon>Embryophyta</taxon>
        <taxon>Tracheophyta</taxon>
        <taxon>Spermatophyta</taxon>
        <taxon>Magnoliopsida</taxon>
        <taxon>Liliopsida</taxon>
        <taxon>Araceae</taxon>
        <taxon>Aroideae</taxon>
        <taxon>Colocasieae</taxon>
        <taxon>Colocasia</taxon>
    </lineage>
</organism>
<dbReference type="Proteomes" id="UP000652761">
    <property type="component" value="Unassembled WGS sequence"/>
</dbReference>
<sequence length="108" mass="12358">MIMELGARRRWPFRREGPNGLALLLEHAPLPLVVCCIGFGVVFGRFVPEPLSAENATCIEVVMMSRQAGLPRHHRDGLMRRDLSKDSLGRQQQKVSLQYLPQQYWSSR</sequence>
<reference evidence="2" key="1">
    <citation type="submission" date="2017-07" db="EMBL/GenBank/DDBJ databases">
        <title>Taro Niue Genome Assembly and Annotation.</title>
        <authorList>
            <person name="Atibalentja N."/>
            <person name="Keating K."/>
            <person name="Fields C.J."/>
        </authorList>
    </citation>
    <scope>NUCLEOTIDE SEQUENCE</scope>
    <source>
        <strain evidence="2">Niue_2</strain>
        <tissue evidence="2">Leaf</tissue>
    </source>
</reference>
<keyword evidence="1" id="KW-1133">Transmembrane helix</keyword>
<keyword evidence="1" id="KW-0472">Membrane</keyword>
<evidence type="ECO:0000313" key="3">
    <source>
        <dbReference type="Proteomes" id="UP000652761"/>
    </source>
</evidence>
<evidence type="ECO:0000313" key="2">
    <source>
        <dbReference type="EMBL" id="MQL81083.1"/>
    </source>
</evidence>
<dbReference type="EMBL" id="NMUH01000545">
    <property type="protein sequence ID" value="MQL81083.1"/>
    <property type="molecule type" value="Genomic_DNA"/>
</dbReference>
<proteinExistence type="predicted"/>
<protein>
    <submittedName>
        <fullName evidence="2">Uncharacterized protein</fullName>
    </submittedName>
</protein>
<gene>
    <name evidence="2" type="ORF">Taro_013533</name>
</gene>
<dbReference type="AlphaFoldDB" id="A0A843UJ18"/>